<reference evidence="5" key="1">
    <citation type="journal article" date="2020" name="Fungal Divers.">
        <title>Resolving the Mortierellaceae phylogeny through synthesis of multi-gene phylogenetics and phylogenomics.</title>
        <authorList>
            <person name="Vandepol N."/>
            <person name="Liber J."/>
            <person name="Desiro A."/>
            <person name="Na H."/>
            <person name="Kennedy M."/>
            <person name="Barry K."/>
            <person name="Grigoriev I.V."/>
            <person name="Miller A.N."/>
            <person name="O'Donnell K."/>
            <person name="Stajich J.E."/>
            <person name="Bonito G."/>
        </authorList>
    </citation>
    <scope>NUCLEOTIDE SEQUENCE</scope>
    <source>
        <strain evidence="5">NRRL 6426</strain>
    </source>
</reference>
<proteinExistence type="predicted"/>
<keyword evidence="3" id="KW-0964">Secreted</keyword>
<comment type="caution">
    <text evidence="5">The sequence shown here is derived from an EMBL/GenBank/DDBJ whole genome shotgun (WGS) entry which is preliminary data.</text>
</comment>
<evidence type="ECO:0000256" key="2">
    <source>
        <dbReference type="ARBA" id="ARBA00004613"/>
    </source>
</evidence>
<evidence type="ECO:0000256" key="1">
    <source>
        <dbReference type="ARBA" id="ARBA00004340"/>
    </source>
</evidence>
<evidence type="ECO:0000313" key="5">
    <source>
        <dbReference type="EMBL" id="KAF9131158.1"/>
    </source>
</evidence>
<dbReference type="EMBL" id="JAAAUQ010001903">
    <property type="protein sequence ID" value="KAF9131158.1"/>
    <property type="molecule type" value="Genomic_DNA"/>
</dbReference>
<dbReference type="Proteomes" id="UP000748756">
    <property type="component" value="Unassembled WGS sequence"/>
</dbReference>
<gene>
    <name evidence="5" type="ORF">BG015_003910</name>
</gene>
<sequence length="507" mass="56405">MTSNSLTLCCLVDGEATSNAFSVKASSGDTVDDLKSAIKAKKTPRFDDIAADELSLWRVSLPISDDDDDTLILLDNVTNSVKKRLGPATRLHKVFLEELPEETVHIIVQSLPQGELHADIKRIREKFFTSGSKYAEFFVSYMQGQGLLPTPETGLCGLSKVLRRGVVESEEAKPNLLFLDLPDPLSSAGDPIPKRFKSNILLGVLEKMQAQDLPVFSVSGCSKTRTVIEMLSLQWRFYFNATKSDFGSDDLCSLADSFTREYPKTRQTPTPNSLESEFKFRLVIDEAQILSDKNPASFVSFSSNVIYDHFEPHPPWLSNDAAHETYRTIQTCRHGYIEGILEIGDWETAIDNTETMLSLGKTDTAEATCVENSFDAPSTVLENDVQLVEAAFGRIKLFGGAARTVLDEPFALRATENYFNEKDPSFVSTAERAMLHSTNAAVHGCMWETLMPPVFVETLKARPLSSWPLLNNMSLPDQLNGDVTSLATMNIKRSSPYRTETSQRRNL</sequence>
<keyword evidence="6" id="KW-1185">Reference proteome</keyword>
<dbReference type="AlphaFoldDB" id="A0A9P5RIF2"/>
<comment type="subcellular location">
    <subcellularLocation>
        <location evidence="1">Host cell</location>
    </subcellularLocation>
    <subcellularLocation>
        <location evidence="2">Secreted</location>
    </subcellularLocation>
</comment>
<dbReference type="InterPro" id="IPR045379">
    <property type="entry name" value="Crinkler_N"/>
</dbReference>
<protein>
    <recommendedName>
        <fullName evidence="4">Crinkler effector protein N-terminal domain-containing protein</fullName>
    </recommendedName>
</protein>
<name>A0A9P5RIF2_9FUNG</name>
<dbReference type="GO" id="GO:0005576">
    <property type="term" value="C:extracellular region"/>
    <property type="evidence" value="ECO:0007669"/>
    <property type="project" value="UniProtKB-SubCell"/>
</dbReference>
<dbReference type="Pfam" id="PF20147">
    <property type="entry name" value="Crinkler"/>
    <property type="match status" value="1"/>
</dbReference>
<evidence type="ECO:0000259" key="4">
    <source>
        <dbReference type="Pfam" id="PF20147"/>
    </source>
</evidence>
<dbReference type="GO" id="GO:0043657">
    <property type="term" value="C:host cell"/>
    <property type="evidence" value="ECO:0007669"/>
    <property type="project" value="UniProtKB-SubCell"/>
</dbReference>
<dbReference type="OrthoDB" id="2393824at2759"/>
<organism evidence="5 6">
    <name type="scientific">Linnemannia schmuckeri</name>
    <dbReference type="NCBI Taxonomy" id="64567"/>
    <lineage>
        <taxon>Eukaryota</taxon>
        <taxon>Fungi</taxon>
        <taxon>Fungi incertae sedis</taxon>
        <taxon>Mucoromycota</taxon>
        <taxon>Mortierellomycotina</taxon>
        <taxon>Mortierellomycetes</taxon>
        <taxon>Mortierellales</taxon>
        <taxon>Mortierellaceae</taxon>
        <taxon>Linnemannia</taxon>
    </lineage>
</organism>
<feature type="domain" description="Crinkler effector protein N-terminal" evidence="4">
    <location>
        <begin position="6"/>
        <end position="109"/>
    </location>
</feature>
<evidence type="ECO:0000313" key="6">
    <source>
        <dbReference type="Proteomes" id="UP000748756"/>
    </source>
</evidence>
<evidence type="ECO:0000256" key="3">
    <source>
        <dbReference type="ARBA" id="ARBA00022525"/>
    </source>
</evidence>
<accession>A0A9P5RIF2</accession>